<dbReference type="InterPro" id="IPR032675">
    <property type="entry name" value="LRR_dom_sf"/>
</dbReference>
<dbReference type="SUPFAM" id="SSF52047">
    <property type="entry name" value="RNI-like"/>
    <property type="match status" value="1"/>
</dbReference>
<gene>
    <name evidence="2" type="ORF">ONZ51_g11476</name>
</gene>
<keyword evidence="3" id="KW-1185">Reference proteome</keyword>
<dbReference type="Proteomes" id="UP001215151">
    <property type="component" value="Unassembled WGS sequence"/>
</dbReference>
<protein>
    <recommendedName>
        <fullName evidence="4">F-box domain-containing protein</fullName>
    </recommendedName>
</protein>
<evidence type="ECO:0000313" key="3">
    <source>
        <dbReference type="Proteomes" id="UP001215151"/>
    </source>
</evidence>
<feature type="region of interest" description="Disordered" evidence="1">
    <location>
        <begin position="496"/>
        <end position="533"/>
    </location>
</feature>
<dbReference type="InterPro" id="IPR036047">
    <property type="entry name" value="F-box-like_dom_sf"/>
</dbReference>
<reference evidence="2" key="1">
    <citation type="submission" date="2022-11" db="EMBL/GenBank/DDBJ databases">
        <title>Genome Sequence of Cubamyces cubensis.</title>
        <authorList>
            <person name="Buettner E."/>
        </authorList>
    </citation>
    <scope>NUCLEOTIDE SEQUENCE</scope>
    <source>
        <strain evidence="2">MPL-01</strain>
    </source>
</reference>
<evidence type="ECO:0000256" key="1">
    <source>
        <dbReference type="SAM" id="MobiDB-lite"/>
    </source>
</evidence>
<name>A0AAD7THJ6_9APHY</name>
<dbReference type="SUPFAM" id="SSF81383">
    <property type="entry name" value="F-box domain"/>
    <property type="match status" value="1"/>
</dbReference>
<comment type="caution">
    <text evidence="2">The sequence shown here is derived from an EMBL/GenBank/DDBJ whole genome shotgun (WGS) entry which is preliminary data.</text>
</comment>
<sequence length="641" mass="72232">MTEEVREVRVYEQEFLELVQYLDIIAVREGDTPQQRMLKEEILQHEREAAFLKSRMNSRLPIFRLPPEILSEIFLFQAAIVREEQVSKLEDLDTECVSPFYGWTNVSQVCSGWRALALSLPSLWSWLALDHRTGHAYTTLLASRSRDLALSCVYNAIDQRGAHCPQCMSTDRFANNMYDAMSQVKVLLPRIRELSMYIDRDEPSDMWDSFDTPAEALEVLRIEAYGSSRFVEGATHPAWISVPSEIFNREVPRLQSLALSGVRFRFSSPLLSPSLRHLEIIACQCARMEEESNLGRLLRALQRLPCLETLRLDWSIQARDGDSFRPVSLQRLKALHVIQTTPSLLYAIVSHLQVPPSATVSYLCPTAEPIDQQEAALLSTIATRLLQNWVVVAVRCCWTSHGDEYGSRSRCHVHVTPNVGDSRVPIHQPSIERFVFESRDAFVLGLLQSLDLSAVREIHFDNTGVTQGWLRALRAAENVASIRASGKYAMTLPTALATGGPPAAPSQPHVDPTQTTTASGGLQDHETSEDSIPPPIFPRLSTLVIEDIHFCPASSTNVEEYWKNTLPARILHVLRQTRQIHTYGFRLSDFLTCLNLRRLRGAADVSQVDFRGCICEDLAQLVPLARAVGLVRWDGKVLRAE</sequence>
<accession>A0AAD7THJ6</accession>
<proteinExistence type="predicted"/>
<dbReference type="Gene3D" id="1.20.1280.50">
    <property type="match status" value="1"/>
</dbReference>
<dbReference type="Gene3D" id="3.80.10.10">
    <property type="entry name" value="Ribonuclease Inhibitor"/>
    <property type="match status" value="1"/>
</dbReference>
<evidence type="ECO:0000313" key="2">
    <source>
        <dbReference type="EMBL" id="KAJ8457528.1"/>
    </source>
</evidence>
<organism evidence="2 3">
    <name type="scientific">Trametes cubensis</name>
    <dbReference type="NCBI Taxonomy" id="1111947"/>
    <lineage>
        <taxon>Eukaryota</taxon>
        <taxon>Fungi</taxon>
        <taxon>Dikarya</taxon>
        <taxon>Basidiomycota</taxon>
        <taxon>Agaricomycotina</taxon>
        <taxon>Agaricomycetes</taxon>
        <taxon>Polyporales</taxon>
        <taxon>Polyporaceae</taxon>
        <taxon>Trametes</taxon>
    </lineage>
</organism>
<dbReference type="EMBL" id="JAPEVG010000552">
    <property type="protein sequence ID" value="KAJ8457528.1"/>
    <property type="molecule type" value="Genomic_DNA"/>
</dbReference>
<evidence type="ECO:0008006" key="4">
    <source>
        <dbReference type="Google" id="ProtNLM"/>
    </source>
</evidence>
<dbReference type="AlphaFoldDB" id="A0AAD7THJ6"/>